<evidence type="ECO:0000313" key="3">
    <source>
        <dbReference type="Proteomes" id="UP000244803"/>
    </source>
</evidence>
<sequence>MVTGTCTYNESFYDIFTQNCRFFTFESCPYIPETSLKSYKLGNILTIHGRRSSGKTLLISHIIYDLINTRDLNGKIVLIDTELGFKYECLKKMLDSSGSERRLNREYDELKNFLYLPARDLDEFTTILSSLESCLASKILSIHCLVIDSLFGLHRRLAQDKQQFNKLVGEKLNFIVDMCRRNSVFLIYTNDIESNFDRKNFYVDLINSTAEREELPLKVEDEVLQTPVRKGPNKHTLDEMLFFNDTLFSYESVNSTEYKHDQWSNDQIKELVFIMDNRDTGVYDGDKVRIKGSIPGSWIPKESSQNKPDKQMAIFMSSSRNLERKYTTFVSNDGRTKSQHLDKSKESYISKKKHLEPKKMEKKNR</sequence>
<evidence type="ECO:0008006" key="4">
    <source>
        <dbReference type="Google" id="ProtNLM"/>
    </source>
</evidence>
<feature type="compositionally biased region" description="Basic and acidic residues" evidence="1">
    <location>
        <begin position="334"/>
        <end position="349"/>
    </location>
</feature>
<accession>A0A976XJL5</accession>
<dbReference type="EMBL" id="CP056068">
    <property type="protein sequence ID" value="UVC54620.1"/>
    <property type="molecule type" value="Genomic_DNA"/>
</dbReference>
<dbReference type="Gene3D" id="3.40.50.300">
    <property type="entry name" value="P-loop containing nucleotide triphosphate hydrolases"/>
    <property type="match status" value="1"/>
</dbReference>
<dbReference type="SUPFAM" id="SSF52540">
    <property type="entry name" value="P-loop containing nucleoside triphosphate hydrolases"/>
    <property type="match status" value="1"/>
</dbReference>
<organism evidence="2 3">
    <name type="scientific">Theileria orientalis</name>
    <dbReference type="NCBI Taxonomy" id="68886"/>
    <lineage>
        <taxon>Eukaryota</taxon>
        <taxon>Sar</taxon>
        <taxon>Alveolata</taxon>
        <taxon>Apicomplexa</taxon>
        <taxon>Aconoidasida</taxon>
        <taxon>Piroplasmida</taxon>
        <taxon>Theileriidae</taxon>
        <taxon>Theileria</taxon>
    </lineage>
</organism>
<dbReference type="AlphaFoldDB" id="A0A976XJL5"/>
<dbReference type="InterPro" id="IPR027417">
    <property type="entry name" value="P-loop_NTPase"/>
</dbReference>
<protein>
    <recommendedName>
        <fullName evidence="4">DNA recombination and repair protein Rad51-like C-terminal domain-containing protein</fullName>
    </recommendedName>
</protein>
<name>A0A976XJL5_THEOR</name>
<proteinExistence type="predicted"/>
<feature type="compositionally biased region" description="Basic residues" evidence="1">
    <location>
        <begin position="350"/>
        <end position="365"/>
    </location>
</feature>
<dbReference type="Proteomes" id="UP000244803">
    <property type="component" value="Chromosome 2"/>
</dbReference>
<feature type="region of interest" description="Disordered" evidence="1">
    <location>
        <begin position="327"/>
        <end position="365"/>
    </location>
</feature>
<evidence type="ECO:0000313" key="2">
    <source>
        <dbReference type="EMBL" id="UVC54620.1"/>
    </source>
</evidence>
<reference evidence="2" key="1">
    <citation type="submission" date="2022-07" db="EMBL/GenBank/DDBJ databases">
        <title>Evaluation of T. orientalis genome assembly methods using nanopore sequencing and analysis of variation between genomes.</title>
        <authorList>
            <person name="Yam J."/>
            <person name="Micallef M.L."/>
            <person name="Liu M."/>
            <person name="Djordjevic S.P."/>
            <person name="Bogema D.R."/>
            <person name="Jenkins C."/>
        </authorList>
    </citation>
    <scope>NUCLEOTIDE SEQUENCE</scope>
    <source>
        <strain evidence="2">Fish Creek</strain>
    </source>
</reference>
<gene>
    <name evidence="2" type="ORF">MACJ_003584</name>
</gene>
<evidence type="ECO:0000256" key="1">
    <source>
        <dbReference type="SAM" id="MobiDB-lite"/>
    </source>
</evidence>